<name>W6QRE5_PENRF</name>
<dbReference type="AlphaFoldDB" id="W6QRE5"/>
<protein>
    <submittedName>
        <fullName evidence="1">Genomic scaffold, ProqFM164S02</fullName>
    </submittedName>
</protein>
<gene>
    <name evidence="1" type="ORF">PROQFM164_S02g002268</name>
</gene>
<reference evidence="1" key="1">
    <citation type="journal article" date="2014" name="Nat. Commun.">
        <title>Multiple recent horizontal transfers of a large genomic region in cheese making fungi.</title>
        <authorList>
            <person name="Cheeseman K."/>
            <person name="Ropars J."/>
            <person name="Renault P."/>
            <person name="Dupont J."/>
            <person name="Gouzy J."/>
            <person name="Branca A."/>
            <person name="Abraham A.L."/>
            <person name="Ceppi M."/>
            <person name="Conseiller E."/>
            <person name="Debuchy R."/>
            <person name="Malagnac F."/>
            <person name="Goarin A."/>
            <person name="Silar P."/>
            <person name="Lacoste S."/>
            <person name="Sallet E."/>
            <person name="Bensimon A."/>
            <person name="Giraud T."/>
            <person name="Brygoo Y."/>
        </authorList>
    </citation>
    <scope>NUCLEOTIDE SEQUENCE [LARGE SCALE GENOMIC DNA]</scope>
    <source>
        <strain evidence="1">FM164</strain>
    </source>
</reference>
<evidence type="ECO:0000313" key="2">
    <source>
        <dbReference type="Proteomes" id="UP000030686"/>
    </source>
</evidence>
<dbReference type="EMBL" id="HG792016">
    <property type="protein sequence ID" value="CDM32117.1"/>
    <property type="molecule type" value="Genomic_DNA"/>
</dbReference>
<keyword evidence="2" id="KW-1185">Reference proteome</keyword>
<sequence>MYAPISQSAIPFRGPRLDANPIWDPDTPLDRSKPQYDSMHVLPGYFLIHTIY</sequence>
<dbReference type="Proteomes" id="UP000030686">
    <property type="component" value="Unassembled WGS sequence"/>
</dbReference>
<proteinExistence type="predicted"/>
<accession>W6QRE5</accession>
<evidence type="ECO:0000313" key="1">
    <source>
        <dbReference type="EMBL" id="CDM32117.1"/>
    </source>
</evidence>
<organism evidence="1 2">
    <name type="scientific">Penicillium roqueforti (strain FM164)</name>
    <dbReference type="NCBI Taxonomy" id="1365484"/>
    <lineage>
        <taxon>Eukaryota</taxon>
        <taxon>Fungi</taxon>
        <taxon>Dikarya</taxon>
        <taxon>Ascomycota</taxon>
        <taxon>Pezizomycotina</taxon>
        <taxon>Eurotiomycetes</taxon>
        <taxon>Eurotiomycetidae</taxon>
        <taxon>Eurotiales</taxon>
        <taxon>Aspergillaceae</taxon>
        <taxon>Penicillium</taxon>
    </lineage>
</organism>